<evidence type="ECO:0000259" key="5">
    <source>
        <dbReference type="PROSITE" id="PS51716"/>
    </source>
</evidence>
<protein>
    <submittedName>
        <fullName evidence="6">Interferon-inducible GTPase 5-like</fullName>
    </submittedName>
</protein>
<evidence type="ECO:0000256" key="1">
    <source>
        <dbReference type="ARBA" id="ARBA00005429"/>
    </source>
</evidence>
<keyword evidence="3" id="KW-0378">Hydrolase</keyword>
<name>A0A8C4T5V1_ERPCA</name>
<dbReference type="PROSITE" id="PS51716">
    <property type="entry name" value="G_IRG"/>
    <property type="match status" value="1"/>
</dbReference>
<evidence type="ECO:0000313" key="6">
    <source>
        <dbReference type="Ensembl" id="ENSECRP00000024609.1"/>
    </source>
</evidence>
<dbReference type="InterPro" id="IPR027417">
    <property type="entry name" value="P-loop_NTPase"/>
</dbReference>
<keyword evidence="2" id="KW-0547">Nucleotide-binding</keyword>
<reference evidence="6" key="2">
    <citation type="submission" date="2025-08" db="UniProtKB">
        <authorList>
            <consortium name="Ensembl"/>
        </authorList>
    </citation>
    <scope>IDENTIFICATION</scope>
</reference>
<dbReference type="PANTHER" id="PTHR32341">
    <property type="entry name" value="INTERFERON-INDUCIBLE GTPASE"/>
    <property type="match status" value="1"/>
</dbReference>
<dbReference type="GO" id="GO:0016020">
    <property type="term" value="C:membrane"/>
    <property type="evidence" value="ECO:0007669"/>
    <property type="project" value="InterPro"/>
</dbReference>
<dbReference type="InterPro" id="IPR030385">
    <property type="entry name" value="G_IRG_dom"/>
</dbReference>
<dbReference type="FunFam" id="3.40.50.300:FF:000541">
    <property type="entry name" value="Immunity related GTPase M"/>
    <property type="match status" value="1"/>
</dbReference>
<reference evidence="6" key="1">
    <citation type="submission" date="2021-06" db="EMBL/GenBank/DDBJ databases">
        <authorList>
            <consortium name="Wellcome Sanger Institute Data Sharing"/>
        </authorList>
    </citation>
    <scope>NUCLEOTIDE SEQUENCE [LARGE SCALE GENOMIC DNA]</scope>
</reference>
<dbReference type="GO" id="GO:0005525">
    <property type="term" value="F:GTP binding"/>
    <property type="evidence" value="ECO:0007669"/>
    <property type="project" value="UniProtKB-KW"/>
</dbReference>
<dbReference type="SUPFAM" id="SSF52540">
    <property type="entry name" value="P-loop containing nucleoside triphosphate hydrolases"/>
    <property type="match status" value="1"/>
</dbReference>
<comment type="similarity">
    <text evidence="1">Belongs to the TRAFAC class dynamin-like GTPase superfamily. IRG family.</text>
</comment>
<organism evidence="6 7">
    <name type="scientific">Erpetoichthys calabaricus</name>
    <name type="common">Rope fish</name>
    <name type="synonym">Calamoichthys calabaricus</name>
    <dbReference type="NCBI Taxonomy" id="27687"/>
    <lineage>
        <taxon>Eukaryota</taxon>
        <taxon>Metazoa</taxon>
        <taxon>Chordata</taxon>
        <taxon>Craniata</taxon>
        <taxon>Vertebrata</taxon>
        <taxon>Euteleostomi</taxon>
        <taxon>Actinopterygii</taxon>
        <taxon>Polypteriformes</taxon>
        <taxon>Polypteridae</taxon>
        <taxon>Erpetoichthys</taxon>
    </lineage>
</organism>
<dbReference type="InterPro" id="IPR007743">
    <property type="entry name" value="Immunity-related_GTPase-like"/>
</dbReference>
<evidence type="ECO:0000256" key="2">
    <source>
        <dbReference type="ARBA" id="ARBA00022741"/>
    </source>
</evidence>
<keyword evidence="7" id="KW-1185">Reference proteome</keyword>
<proteinExistence type="inferred from homology"/>
<evidence type="ECO:0000256" key="3">
    <source>
        <dbReference type="ARBA" id="ARBA00022801"/>
    </source>
</evidence>
<gene>
    <name evidence="6" type="primary">LOC114667224</name>
</gene>
<dbReference type="RefSeq" id="XP_028678269.1">
    <property type="nucleotide sequence ID" value="XM_028822436.2"/>
</dbReference>
<sequence length="394" mass="44272">MDDLEHITSEEIEDVRVAMESGGVERAAAVIQAHLESLDNVHLNIAITGESGSGKSTFVNAFRGLEDEHPEAAPTGVVETTMVPTKYTYPKFDKVFIWDLPGIGTPNFKADEYLEKVNFKMYDFFIIIASERFKSSGVQLAKEIQKMKKTFYFVRSKIDDSLRAAERKKNYNEKETLDLIQQDCVRGLQEFDICSPKVFLISSFELNLYEFPKLEETIEKELPKHKRHVLLLALPNMSVQVNERKRESFRANIWKLATVSCLVAAVPIPGLSVACDVAILVKELRKYYKAFGLDDESLQNLAKRVKKPVQELKSVLKSPLTAEISKDVVINLLTKFATASLMIVEYAFSTIPVIGSVIAGSISYKTTSMMLNSCLNELADDASNVLKKAFESEM</sequence>
<dbReference type="GO" id="GO:0016787">
    <property type="term" value="F:hydrolase activity"/>
    <property type="evidence" value="ECO:0007669"/>
    <property type="project" value="UniProtKB-KW"/>
</dbReference>
<accession>A0A8C4T5V1</accession>
<keyword evidence="4" id="KW-0342">GTP-binding</keyword>
<dbReference type="Ensembl" id="ENSECRT00000025145.1">
    <property type="protein sequence ID" value="ENSECRP00000024609.1"/>
    <property type="gene ID" value="ENSECRG00000016670.1"/>
</dbReference>
<dbReference type="Gene3D" id="3.40.50.300">
    <property type="entry name" value="P-loop containing nucleotide triphosphate hydrolases"/>
    <property type="match status" value="1"/>
</dbReference>
<dbReference type="AlphaFoldDB" id="A0A8C4T5V1"/>
<dbReference type="GeneID" id="114667224"/>
<dbReference type="PANTHER" id="PTHR32341:SF10">
    <property type="entry name" value="INTERFERON-INDUCIBLE GTPASE 5"/>
    <property type="match status" value="1"/>
</dbReference>
<feature type="domain" description="IRG-type G" evidence="5">
    <location>
        <begin position="41"/>
        <end position="221"/>
    </location>
</feature>
<evidence type="ECO:0000256" key="4">
    <source>
        <dbReference type="ARBA" id="ARBA00023134"/>
    </source>
</evidence>
<dbReference type="Pfam" id="PF05049">
    <property type="entry name" value="IIGP"/>
    <property type="match status" value="1"/>
</dbReference>
<reference evidence="6" key="3">
    <citation type="submission" date="2025-09" db="UniProtKB">
        <authorList>
            <consortium name="Ensembl"/>
        </authorList>
    </citation>
    <scope>IDENTIFICATION</scope>
</reference>
<evidence type="ECO:0000313" key="7">
    <source>
        <dbReference type="Proteomes" id="UP000694620"/>
    </source>
</evidence>
<dbReference type="GeneTree" id="ENSGT00950000183007"/>
<dbReference type="OrthoDB" id="422720at2759"/>
<dbReference type="InterPro" id="IPR051515">
    <property type="entry name" value="IRG"/>
</dbReference>
<dbReference type="Proteomes" id="UP000694620">
    <property type="component" value="Chromosome 17"/>
</dbReference>